<evidence type="ECO:0000256" key="6">
    <source>
        <dbReference type="RuleBase" id="RU000682"/>
    </source>
</evidence>
<dbReference type="GO" id="GO:0030154">
    <property type="term" value="P:cell differentiation"/>
    <property type="evidence" value="ECO:0007669"/>
    <property type="project" value="TreeGrafter"/>
</dbReference>
<keyword evidence="3 5" id="KW-0371">Homeobox</keyword>
<feature type="compositionally biased region" description="Polar residues" evidence="7">
    <location>
        <begin position="458"/>
        <end position="486"/>
    </location>
</feature>
<feature type="domain" description="Homeobox" evidence="8">
    <location>
        <begin position="83"/>
        <end position="143"/>
    </location>
</feature>
<evidence type="ECO:0000259" key="8">
    <source>
        <dbReference type="PROSITE" id="PS50071"/>
    </source>
</evidence>
<feature type="compositionally biased region" description="Low complexity" evidence="7">
    <location>
        <begin position="43"/>
        <end position="60"/>
    </location>
</feature>
<feature type="region of interest" description="Disordered" evidence="7">
    <location>
        <begin position="433"/>
        <end position="502"/>
    </location>
</feature>
<evidence type="ECO:0000256" key="7">
    <source>
        <dbReference type="SAM" id="MobiDB-lite"/>
    </source>
</evidence>
<protein>
    <submittedName>
        <fullName evidence="9">Homeobox-domain-containing protein</fullName>
    </submittedName>
</protein>
<dbReference type="InterPro" id="IPR001356">
    <property type="entry name" value="HD"/>
</dbReference>
<keyword evidence="2 5" id="KW-0238">DNA-binding</keyword>
<dbReference type="PROSITE" id="PS50071">
    <property type="entry name" value="HOMEOBOX_2"/>
    <property type="match status" value="1"/>
</dbReference>
<dbReference type="PANTHER" id="PTHR24324">
    <property type="entry name" value="HOMEOBOX PROTEIN HHEX"/>
    <property type="match status" value="1"/>
</dbReference>
<reference evidence="9 10" key="1">
    <citation type="journal article" date="2016" name="Mol. Biol. Evol.">
        <title>Comparative Genomics of Early-Diverging Mushroom-Forming Fungi Provides Insights into the Origins of Lignocellulose Decay Capabilities.</title>
        <authorList>
            <person name="Nagy L.G."/>
            <person name="Riley R."/>
            <person name="Tritt A."/>
            <person name="Adam C."/>
            <person name="Daum C."/>
            <person name="Floudas D."/>
            <person name="Sun H."/>
            <person name="Yadav J.S."/>
            <person name="Pangilinan J."/>
            <person name="Larsson K.H."/>
            <person name="Matsuura K."/>
            <person name="Barry K."/>
            <person name="Labutti K."/>
            <person name="Kuo R."/>
            <person name="Ohm R.A."/>
            <person name="Bhattacharya S.S."/>
            <person name="Shirouzu T."/>
            <person name="Yoshinaga Y."/>
            <person name="Martin F.M."/>
            <person name="Grigoriev I.V."/>
            <person name="Hibbett D.S."/>
        </authorList>
    </citation>
    <scope>NUCLEOTIDE SEQUENCE [LARGE SCALE GENOMIC DNA]</scope>
    <source>
        <strain evidence="9 10">93-53</strain>
    </source>
</reference>
<dbReference type="Gene3D" id="1.10.10.60">
    <property type="entry name" value="Homeodomain-like"/>
    <property type="match status" value="1"/>
</dbReference>
<dbReference type="Pfam" id="PF00046">
    <property type="entry name" value="Homeodomain"/>
    <property type="match status" value="1"/>
</dbReference>
<evidence type="ECO:0000256" key="4">
    <source>
        <dbReference type="ARBA" id="ARBA00023242"/>
    </source>
</evidence>
<keyword evidence="10" id="KW-1185">Reference proteome</keyword>
<dbReference type="STRING" id="1314785.A0A165CJ01"/>
<evidence type="ECO:0000313" key="9">
    <source>
        <dbReference type="EMBL" id="KZT02897.1"/>
    </source>
</evidence>
<evidence type="ECO:0000256" key="5">
    <source>
        <dbReference type="PROSITE-ProRule" id="PRU00108"/>
    </source>
</evidence>
<dbReference type="RefSeq" id="XP_040760637.1">
    <property type="nucleotide sequence ID" value="XM_040906584.1"/>
</dbReference>
<evidence type="ECO:0000256" key="3">
    <source>
        <dbReference type="ARBA" id="ARBA00023155"/>
    </source>
</evidence>
<name>A0A165CJ01_9APHY</name>
<dbReference type="GO" id="GO:0006357">
    <property type="term" value="P:regulation of transcription by RNA polymerase II"/>
    <property type="evidence" value="ECO:0007669"/>
    <property type="project" value="TreeGrafter"/>
</dbReference>
<dbReference type="GO" id="GO:0005634">
    <property type="term" value="C:nucleus"/>
    <property type="evidence" value="ECO:0007669"/>
    <property type="project" value="UniProtKB-SubCell"/>
</dbReference>
<dbReference type="SUPFAM" id="SSF46689">
    <property type="entry name" value="Homeodomain-like"/>
    <property type="match status" value="1"/>
</dbReference>
<comment type="subcellular location">
    <subcellularLocation>
        <location evidence="1 5 6">Nucleus</location>
    </subcellularLocation>
</comment>
<evidence type="ECO:0000256" key="2">
    <source>
        <dbReference type="ARBA" id="ARBA00023125"/>
    </source>
</evidence>
<evidence type="ECO:0000313" key="10">
    <source>
        <dbReference type="Proteomes" id="UP000076871"/>
    </source>
</evidence>
<sequence>MRSAQAPRGVTFPEIAIQMSQNTLATLPEALSPSHGDSLLDETSPSTSTSSTSLRTSPISGTEIPHSPRLLRTRAIDAGIGVVKQKRKRSRVTPEQLAQLERFFEVNRNPTAAQRKEICDQLGMAERQTQIWFQNRRAKAKLQAGARGVGEELDNPPQIFSYVNAGDESELRRHIGEDGPVTFMPCYELTIGTWRRIAMTHDRHDLIAYVPEARRCIVWHVQCAGSDFKMEIPFDVIVDTSFAHVAPGLGRATFSLSKPPVFFHRKKNTSQSNSQVTCCWKQCSDWTQDKQATRVLRHELVGSAVVLSQVAQNYNLFGAYGDISLLAAPRYAEEPQDGNAGSFPTSVSRQHSIEHLGVSPSASVESLREPSPLVQSYAIPSPTNVPQSPLYHYEKPSMSAWLDGRMHTYITHELPPSHPVDVPTCASTSYPITPQYPSQYSERRSHEPVSHPGYASHRLSSLGSVHQNFDGHSSQSGATINWNSFPLESPQRRGGFQYSRPP</sequence>
<dbReference type="InterPro" id="IPR051000">
    <property type="entry name" value="Homeobox_DNA-bind_prot"/>
</dbReference>
<feature type="region of interest" description="Disordered" evidence="7">
    <location>
        <begin position="28"/>
        <end position="66"/>
    </location>
</feature>
<dbReference type="Pfam" id="PF24818">
    <property type="entry name" value="PH_TRF2_HOY1"/>
    <property type="match status" value="1"/>
</dbReference>
<dbReference type="InParanoid" id="A0A165CJ01"/>
<dbReference type="CDD" id="cd00086">
    <property type="entry name" value="homeodomain"/>
    <property type="match status" value="1"/>
</dbReference>
<dbReference type="InterPro" id="IPR057939">
    <property type="entry name" value="TRF2_HOY1_PH"/>
</dbReference>
<dbReference type="GeneID" id="63823613"/>
<feature type="DNA-binding region" description="Homeobox" evidence="5">
    <location>
        <begin position="85"/>
        <end position="144"/>
    </location>
</feature>
<organism evidence="9 10">
    <name type="scientific">Laetiporus sulphureus 93-53</name>
    <dbReference type="NCBI Taxonomy" id="1314785"/>
    <lineage>
        <taxon>Eukaryota</taxon>
        <taxon>Fungi</taxon>
        <taxon>Dikarya</taxon>
        <taxon>Basidiomycota</taxon>
        <taxon>Agaricomycotina</taxon>
        <taxon>Agaricomycetes</taxon>
        <taxon>Polyporales</taxon>
        <taxon>Laetiporus</taxon>
    </lineage>
</organism>
<dbReference type="PANTHER" id="PTHR24324:SF5">
    <property type="entry name" value="HEMATOPOIETICALLY-EXPRESSED HOMEOBOX PROTEIN HHEX"/>
    <property type="match status" value="1"/>
</dbReference>
<dbReference type="OrthoDB" id="6159439at2759"/>
<dbReference type="Proteomes" id="UP000076871">
    <property type="component" value="Unassembled WGS sequence"/>
</dbReference>
<dbReference type="InterPro" id="IPR009057">
    <property type="entry name" value="Homeodomain-like_sf"/>
</dbReference>
<dbReference type="SMART" id="SM00389">
    <property type="entry name" value="HOX"/>
    <property type="match status" value="1"/>
</dbReference>
<dbReference type="AlphaFoldDB" id="A0A165CJ01"/>
<accession>A0A165CJ01</accession>
<keyword evidence="4 5" id="KW-0539">Nucleus</keyword>
<proteinExistence type="predicted"/>
<dbReference type="GO" id="GO:0000978">
    <property type="term" value="F:RNA polymerase II cis-regulatory region sequence-specific DNA binding"/>
    <property type="evidence" value="ECO:0007669"/>
    <property type="project" value="TreeGrafter"/>
</dbReference>
<dbReference type="EMBL" id="KV427648">
    <property type="protein sequence ID" value="KZT02897.1"/>
    <property type="molecule type" value="Genomic_DNA"/>
</dbReference>
<gene>
    <name evidence="9" type="ORF">LAESUDRAFT_705328</name>
</gene>
<evidence type="ECO:0000256" key="1">
    <source>
        <dbReference type="ARBA" id="ARBA00004123"/>
    </source>
</evidence>